<evidence type="ECO:0000313" key="2">
    <source>
        <dbReference type="EMBL" id="NIZ62326.1"/>
    </source>
</evidence>
<reference evidence="2 3" key="1">
    <citation type="submission" date="2018-05" db="EMBL/GenBank/DDBJ databases">
        <authorList>
            <person name="Zhang Y.-J."/>
        </authorList>
    </citation>
    <scope>NUCLEOTIDE SEQUENCE [LARGE SCALE GENOMIC DNA]</scope>
    <source>
        <strain evidence="2 3">CY04</strain>
    </source>
</reference>
<sequence>MLKLDQKIDQAKAQLGTLQAQARKQRRKDEARRKILFGAAVLALLEELNQEQNQKFLMRLSSYIKRETDRKFLGLPHLGNNDFCK</sequence>
<dbReference type="EMBL" id="QHLQ01000016">
    <property type="protein sequence ID" value="NIZ62326.1"/>
    <property type="molecule type" value="Genomic_DNA"/>
</dbReference>
<evidence type="ECO:0000313" key="3">
    <source>
        <dbReference type="Proteomes" id="UP001429564"/>
    </source>
</evidence>
<dbReference type="RefSeq" id="WP_167684950.1">
    <property type="nucleotide sequence ID" value="NZ_QHLQ01000016.1"/>
</dbReference>
<name>A0ABX0WDL7_9RHOB</name>
<comment type="caution">
    <text evidence="2">The sequence shown here is derived from an EMBL/GenBank/DDBJ whole genome shotgun (WGS) entry which is preliminary data.</text>
</comment>
<keyword evidence="3" id="KW-1185">Reference proteome</keyword>
<accession>A0ABX0WDL7</accession>
<feature type="coiled-coil region" evidence="1">
    <location>
        <begin position="1"/>
        <end position="28"/>
    </location>
</feature>
<keyword evidence="1" id="KW-0175">Coiled coil</keyword>
<dbReference type="Proteomes" id="UP001429564">
    <property type="component" value="Unassembled WGS sequence"/>
</dbReference>
<proteinExistence type="predicted"/>
<gene>
    <name evidence="2" type="ORF">DL239_15225</name>
</gene>
<evidence type="ECO:0000256" key="1">
    <source>
        <dbReference type="SAM" id="Coils"/>
    </source>
</evidence>
<protein>
    <submittedName>
        <fullName evidence="2">Mobilization protein</fullName>
    </submittedName>
</protein>
<organism evidence="2 3">
    <name type="scientific">Parasedimentitalea denitrificans</name>
    <dbReference type="NCBI Taxonomy" id="2211118"/>
    <lineage>
        <taxon>Bacteria</taxon>
        <taxon>Pseudomonadati</taxon>
        <taxon>Pseudomonadota</taxon>
        <taxon>Alphaproteobacteria</taxon>
        <taxon>Rhodobacterales</taxon>
        <taxon>Paracoccaceae</taxon>
        <taxon>Parasedimentitalea</taxon>
    </lineage>
</organism>